<organism evidence="2 3">
    <name type="scientific">Phanerochaete sordida</name>
    <dbReference type="NCBI Taxonomy" id="48140"/>
    <lineage>
        <taxon>Eukaryota</taxon>
        <taxon>Fungi</taxon>
        <taxon>Dikarya</taxon>
        <taxon>Basidiomycota</taxon>
        <taxon>Agaricomycotina</taxon>
        <taxon>Agaricomycetes</taxon>
        <taxon>Polyporales</taxon>
        <taxon>Phanerochaetaceae</taxon>
        <taxon>Phanerochaete</taxon>
    </lineage>
</organism>
<protein>
    <submittedName>
        <fullName evidence="2">Uncharacterized protein</fullName>
    </submittedName>
</protein>
<keyword evidence="3" id="KW-1185">Reference proteome</keyword>
<evidence type="ECO:0000313" key="3">
    <source>
        <dbReference type="Proteomes" id="UP000703269"/>
    </source>
</evidence>
<feature type="region of interest" description="Disordered" evidence="1">
    <location>
        <begin position="108"/>
        <end position="127"/>
    </location>
</feature>
<reference evidence="2 3" key="1">
    <citation type="submission" date="2021-08" db="EMBL/GenBank/DDBJ databases">
        <title>Draft Genome Sequence of Phanerochaete sordida strain YK-624.</title>
        <authorList>
            <person name="Mori T."/>
            <person name="Dohra H."/>
            <person name="Suzuki T."/>
            <person name="Kawagishi H."/>
            <person name="Hirai H."/>
        </authorList>
    </citation>
    <scope>NUCLEOTIDE SEQUENCE [LARGE SCALE GENOMIC DNA]</scope>
    <source>
        <strain evidence="2 3">YK-624</strain>
    </source>
</reference>
<dbReference type="EMBL" id="BPQB01000008">
    <property type="protein sequence ID" value="GJE88018.1"/>
    <property type="molecule type" value="Genomic_DNA"/>
</dbReference>
<evidence type="ECO:0000256" key="1">
    <source>
        <dbReference type="SAM" id="MobiDB-lite"/>
    </source>
</evidence>
<evidence type="ECO:0000313" key="2">
    <source>
        <dbReference type="EMBL" id="GJE88018.1"/>
    </source>
</evidence>
<name>A0A9P3LBG0_9APHY</name>
<dbReference type="AlphaFoldDB" id="A0A9P3LBG0"/>
<proteinExistence type="predicted"/>
<sequence length="140" mass="15614">MQRCSYPEFSTPLLLTAYISPSIKLCTRAIRVVEPRRGNLQPALTRTHGPAAKSRDEARAHACADGLTYGSIRALMQCTLDCRCRGLRWLYRARPRGTNSICIADGEERPRQSLSNPAKSPRSHPLGLRVHSGVFRVNVE</sequence>
<dbReference type="Proteomes" id="UP000703269">
    <property type="component" value="Unassembled WGS sequence"/>
</dbReference>
<comment type="caution">
    <text evidence="2">The sequence shown here is derived from an EMBL/GenBank/DDBJ whole genome shotgun (WGS) entry which is preliminary data.</text>
</comment>
<accession>A0A9P3LBG0</accession>
<gene>
    <name evidence="2" type="ORF">PsYK624_041010</name>
</gene>